<dbReference type="GeneTree" id="ENSGT00940000164380"/>
<comment type="similarity">
    <text evidence="1">Belongs to the indoleamine 2,3-dioxygenase family.</text>
</comment>
<keyword evidence="7" id="KW-1185">Reference proteome</keyword>
<dbReference type="Gene3D" id="1.20.58.480">
    <property type="match status" value="1"/>
</dbReference>
<keyword evidence="4" id="KW-0823">Tryptophan catabolism</keyword>
<evidence type="ECO:0000256" key="1">
    <source>
        <dbReference type="ARBA" id="ARBA00007119"/>
    </source>
</evidence>
<dbReference type="GO" id="GO:0019441">
    <property type="term" value="P:L-tryptophan catabolic process to kynurenine"/>
    <property type="evidence" value="ECO:0007669"/>
    <property type="project" value="InterPro"/>
</dbReference>
<accession>A0A8C5F6H6</accession>
<keyword evidence="5" id="KW-0349">Heme</keyword>
<dbReference type="AlphaFoldDB" id="A0A8C5F6H6"/>
<evidence type="ECO:0000256" key="4">
    <source>
        <dbReference type="ARBA" id="ARBA00023079"/>
    </source>
</evidence>
<evidence type="ECO:0000256" key="5">
    <source>
        <dbReference type="PIRSR" id="PIRSR600898-1"/>
    </source>
</evidence>
<dbReference type="Proteomes" id="UP000694546">
    <property type="component" value="Chromosome 15"/>
</dbReference>
<sequence>CLHMIVQRQTVLTLSRFLSSAMASHVMDLPEYYQIWMEIAHNICHLINTHQLRSVVQKMPMLSINLLSSYRELRLAHLALGFITMGYVWQEEKNPAQRLPKALAVPFTLVSRKLDLPAILTYSDCVLANWKLKDPICPSLFTNYLSIIQLLISCRGFLLVSWIVEKAAVCGLKVCYRTQFFHLPVESQIPQQYFLFDYLQHVNQTEFFGTLRIFFSGWKDNPQLPNGLVYEGVNDEPVYLSGCSAAQSSAVQSFDAILGVQHEEKSAAFLRHMRLYMPPGHKQLIETLCAPPRLRDLVVPSPPLHQAYNACVSALEDLRTFHLCVVAKFIIIPGGQARATAGRCPLGGGGSGLGLGSTGTGGSNPMLFLKSVRDATHNALIPCPSLGERILPLKESELTMKNLNPGHPYINI</sequence>
<evidence type="ECO:0000256" key="2">
    <source>
        <dbReference type="ARBA" id="ARBA00022723"/>
    </source>
</evidence>
<evidence type="ECO:0000313" key="7">
    <source>
        <dbReference type="Proteomes" id="UP000694546"/>
    </source>
</evidence>
<feature type="binding site" description="proximal binding residue" evidence="5">
    <location>
        <position position="322"/>
    </location>
    <ligand>
        <name>heme b</name>
        <dbReference type="ChEBI" id="CHEBI:60344"/>
    </ligand>
    <ligandPart>
        <name>Fe</name>
        <dbReference type="ChEBI" id="CHEBI:18248"/>
    </ligandPart>
</feature>
<dbReference type="GO" id="GO:0046872">
    <property type="term" value="F:metal ion binding"/>
    <property type="evidence" value="ECO:0007669"/>
    <property type="project" value="UniProtKB-KW"/>
</dbReference>
<reference evidence="6" key="2">
    <citation type="submission" date="2025-09" db="UniProtKB">
        <authorList>
            <consortium name="Ensembl"/>
        </authorList>
    </citation>
    <scope>IDENTIFICATION</scope>
</reference>
<dbReference type="PANTHER" id="PTHR28657">
    <property type="entry name" value="INDOLEAMINE 2,3-DIOXYGENASE"/>
    <property type="match status" value="1"/>
</dbReference>
<dbReference type="GO" id="GO:0004833">
    <property type="term" value="F:L-tryptophan 2,3-dioxygenase activity"/>
    <property type="evidence" value="ECO:0007669"/>
    <property type="project" value="TreeGrafter"/>
</dbReference>
<organism evidence="6 7">
    <name type="scientific">Gadus morhua</name>
    <name type="common">Atlantic cod</name>
    <dbReference type="NCBI Taxonomy" id="8049"/>
    <lineage>
        <taxon>Eukaryota</taxon>
        <taxon>Metazoa</taxon>
        <taxon>Chordata</taxon>
        <taxon>Craniata</taxon>
        <taxon>Vertebrata</taxon>
        <taxon>Euteleostomi</taxon>
        <taxon>Actinopterygii</taxon>
        <taxon>Neopterygii</taxon>
        <taxon>Teleostei</taxon>
        <taxon>Neoteleostei</taxon>
        <taxon>Acanthomorphata</taxon>
        <taxon>Zeiogadaria</taxon>
        <taxon>Gadariae</taxon>
        <taxon>Gadiformes</taxon>
        <taxon>Gadoidei</taxon>
        <taxon>Gadidae</taxon>
        <taxon>Gadus</taxon>
    </lineage>
</organism>
<dbReference type="InterPro" id="IPR037217">
    <property type="entry name" value="Trp/Indoleamine_2_3_dOase-like"/>
</dbReference>
<dbReference type="OMA" id="WHQYSGG"/>
<dbReference type="GO" id="GO:0005737">
    <property type="term" value="C:cytoplasm"/>
    <property type="evidence" value="ECO:0007669"/>
    <property type="project" value="TreeGrafter"/>
</dbReference>
<protein>
    <recommendedName>
        <fullName evidence="8">Indoleamine 2,3-dioxygenase 1</fullName>
    </recommendedName>
</protein>
<evidence type="ECO:0000313" key="6">
    <source>
        <dbReference type="Ensembl" id="ENSGMOP00000009744.2"/>
    </source>
</evidence>
<proteinExistence type="inferred from homology"/>
<dbReference type="Pfam" id="PF01231">
    <property type="entry name" value="IDO"/>
    <property type="match status" value="1"/>
</dbReference>
<keyword evidence="2 5" id="KW-0479">Metal-binding</keyword>
<dbReference type="InterPro" id="IPR000898">
    <property type="entry name" value="Indolamine_dOase"/>
</dbReference>
<reference evidence="6" key="1">
    <citation type="submission" date="2025-08" db="UniProtKB">
        <authorList>
            <consortium name="Ensembl"/>
        </authorList>
    </citation>
    <scope>IDENTIFICATION</scope>
</reference>
<dbReference type="GO" id="GO:0034354">
    <property type="term" value="P:'de novo' NAD+ biosynthetic process from L-tryptophan"/>
    <property type="evidence" value="ECO:0007669"/>
    <property type="project" value="TreeGrafter"/>
</dbReference>
<dbReference type="Ensembl" id="ENSGMOT00000010005.2">
    <property type="protein sequence ID" value="ENSGMOP00000009744.2"/>
    <property type="gene ID" value="ENSGMOG00000009032.2"/>
</dbReference>
<keyword evidence="3 5" id="KW-0408">Iron</keyword>
<dbReference type="GO" id="GO:0033754">
    <property type="term" value="F:indoleamine 2,3-dioxygenase activity"/>
    <property type="evidence" value="ECO:0007669"/>
    <property type="project" value="TreeGrafter"/>
</dbReference>
<evidence type="ECO:0008006" key="8">
    <source>
        <dbReference type="Google" id="ProtNLM"/>
    </source>
</evidence>
<name>A0A8C5F6H6_GADMO</name>
<dbReference type="PANTHER" id="PTHR28657:SF2">
    <property type="entry name" value="INDOLEAMINE 2,3-DIOXYGENASE 1"/>
    <property type="match status" value="1"/>
</dbReference>
<dbReference type="GO" id="GO:0020037">
    <property type="term" value="F:heme binding"/>
    <property type="evidence" value="ECO:0007669"/>
    <property type="project" value="InterPro"/>
</dbReference>
<evidence type="ECO:0000256" key="3">
    <source>
        <dbReference type="ARBA" id="ARBA00023004"/>
    </source>
</evidence>
<dbReference type="SUPFAM" id="SSF140959">
    <property type="entry name" value="Indolic compounds 2,3-dioxygenase-like"/>
    <property type="match status" value="1"/>
</dbReference>